<reference evidence="9 10" key="1">
    <citation type="journal article" date="2018" name="J. Biol. Chem.">
        <title>Discovery of the actinoplanic acid pathway in Streptomyces rapamycinicus reveals a genetically conserved synergism with rapamycin.</title>
        <authorList>
            <person name="Mrak P."/>
            <person name="Krastel P."/>
            <person name="Pivk Lukancic P."/>
            <person name="Tao J."/>
            <person name="Pistorius D."/>
            <person name="Moore C.M."/>
        </authorList>
    </citation>
    <scope>NUCLEOTIDE SEQUENCE [LARGE SCALE GENOMIC DNA]</scope>
    <source>
        <strain evidence="9 10">NRRL 5491</strain>
    </source>
</reference>
<dbReference type="Gene3D" id="2.30.38.10">
    <property type="entry name" value="Luciferase, Domain 3"/>
    <property type="match status" value="4"/>
</dbReference>
<dbReference type="CDD" id="cd05930">
    <property type="entry name" value="A_NRPS"/>
    <property type="match status" value="2"/>
</dbReference>
<dbReference type="InterPro" id="IPR006162">
    <property type="entry name" value="Ppantetheine_attach_site"/>
</dbReference>
<dbReference type="STRING" id="1343740.M271_09765"/>
<dbReference type="GO" id="GO:0008610">
    <property type="term" value="P:lipid biosynthetic process"/>
    <property type="evidence" value="ECO:0007669"/>
    <property type="project" value="UniProtKB-ARBA"/>
</dbReference>
<dbReference type="PANTHER" id="PTHR45527">
    <property type="entry name" value="NONRIBOSOMAL PEPTIDE SYNTHETASE"/>
    <property type="match status" value="1"/>
</dbReference>
<dbReference type="Pfam" id="PF00501">
    <property type="entry name" value="AMP-binding"/>
    <property type="match status" value="4"/>
</dbReference>
<feature type="compositionally biased region" description="Polar residues" evidence="7">
    <location>
        <begin position="2055"/>
        <end position="2065"/>
    </location>
</feature>
<dbReference type="InterPro" id="IPR000873">
    <property type="entry name" value="AMP-dep_synth/lig_dom"/>
</dbReference>
<dbReference type="FunFam" id="2.30.38.10:FF:000001">
    <property type="entry name" value="Non-ribosomal peptide synthetase PvdI"/>
    <property type="match status" value="4"/>
</dbReference>
<evidence type="ECO:0000256" key="5">
    <source>
        <dbReference type="ARBA" id="ARBA00022737"/>
    </source>
</evidence>
<dbReference type="GO" id="GO:0072330">
    <property type="term" value="P:monocarboxylic acid biosynthetic process"/>
    <property type="evidence" value="ECO:0007669"/>
    <property type="project" value="UniProtKB-ARBA"/>
</dbReference>
<evidence type="ECO:0000313" key="10">
    <source>
        <dbReference type="Proteomes" id="UP000281594"/>
    </source>
</evidence>
<dbReference type="InterPro" id="IPR010071">
    <property type="entry name" value="AA_adenyl_dom"/>
</dbReference>
<dbReference type="InterPro" id="IPR029058">
    <property type="entry name" value="AB_hydrolase_fold"/>
</dbReference>
<dbReference type="SMART" id="SM00823">
    <property type="entry name" value="PKS_PP"/>
    <property type="match status" value="4"/>
</dbReference>
<keyword evidence="6" id="KW-0045">Antibiotic biosynthesis</keyword>
<feature type="compositionally biased region" description="Gly residues" evidence="7">
    <location>
        <begin position="3775"/>
        <end position="3791"/>
    </location>
</feature>
<keyword evidence="4" id="KW-0597">Phosphoprotein</keyword>
<dbReference type="EMBL" id="QYCY01000002">
    <property type="protein sequence ID" value="RLV74307.1"/>
    <property type="molecule type" value="Genomic_DNA"/>
</dbReference>
<evidence type="ECO:0000256" key="1">
    <source>
        <dbReference type="ARBA" id="ARBA00001957"/>
    </source>
</evidence>
<feature type="region of interest" description="Disordered" evidence="7">
    <location>
        <begin position="2609"/>
        <end position="2629"/>
    </location>
</feature>
<dbReference type="CDD" id="cd02440">
    <property type="entry name" value="AdoMet_MTases"/>
    <property type="match status" value="1"/>
</dbReference>
<dbReference type="Gene3D" id="3.30.559.30">
    <property type="entry name" value="Nonribosomal peptide synthetase, condensation domain"/>
    <property type="match status" value="5"/>
</dbReference>
<evidence type="ECO:0000256" key="4">
    <source>
        <dbReference type="ARBA" id="ARBA00022553"/>
    </source>
</evidence>
<organism evidence="9 10">
    <name type="scientific">Streptomyces rapamycinicus (strain ATCC 29253 / DSM 41530 / NRRL 5491 / AYB-994)</name>
    <name type="common">Streptomyces hygroscopicus (strain ATCC 29253)</name>
    <dbReference type="NCBI Taxonomy" id="1343740"/>
    <lineage>
        <taxon>Bacteria</taxon>
        <taxon>Bacillati</taxon>
        <taxon>Actinomycetota</taxon>
        <taxon>Actinomycetes</taxon>
        <taxon>Kitasatosporales</taxon>
        <taxon>Streptomycetaceae</taxon>
        <taxon>Streptomyces</taxon>
        <taxon>Streptomyces violaceusniger group</taxon>
    </lineage>
</organism>
<dbReference type="PROSITE" id="PS00012">
    <property type="entry name" value="PHOSPHOPANTETHEINE"/>
    <property type="match status" value="3"/>
</dbReference>
<dbReference type="SUPFAM" id="SSF52777">
    <property type="entry name" value="CoA-dependent acyltransferases"/>
    <property type="match status" value="10"/>
</dbReference>
<evidence type="ECO:0000313" key="9">
    <source>
        <dbReference type="EMBL" id="RLV74307.1"/>
    </source>
</evidence>
<protein>
    <submittedName>
        <fullName evidence="9">Non-ribosomal peptide synthetase</fullName>
    </submittedName>
</protein>
<dbReference type="Pfam" id="PF00975">
    <property type="entry name" value="Thioesterase"/>
    <property type="match status" value="1"/>
</dbReference>
<dbReference type="PROSITE" id="PS50075">
    <property type="entry name" value="CARRIER"/>
    <property type="match status" value="4"/>
</dbReference>
<dbReference type="Pfam" id="PF08242">
    <property type="entry name" value="Methyltransf_12"/>
    <property type="match status" value="1"/>
</dbReference>
<dbReference type="Gene3D" id="3.40.50.150">
    <property type="entry name" value="Vaccinia Virus protein VP39"/>
    <property type="match status" value="1"/>
</dbReference>
<dbReference type="CDD" id="cd17643">
    <property type="entry name" value="A_NRPS_Cytc1-like"/>
    <property type="match status" value="1"/>
</dbReference>
<feature type="region of interest" description="Disordered" evidence="7">
    <location>
        <begin position="2053"/>
        <end position="2075"/>
    </location>
</feature>
<comment type="similarity">
    <text evidence="2">Belongs to the ATP-dependent AMP-binding enzyme family.</text>
</comment>
<dbReference type="Gene3D" id="1.10.1200.10">
    <property type="entry name" value="ACP-like"/>
    <property type="match status" value="3"/>
</dbReference>
<feature type="compositionally biased region" description="Low complexity" evidence="7">
    <location>
        <begin position="2387"/>
        <end position="2414"/>
    </location>
</feature>
<evidence type="ECO:0000256" key="3">
    <source>
        <dbReference type="ARBA" id="ARBA00022450"/>
    </source>
</evidence>
<dbReference type="Pfam" id="PF00668">
    <property type="entry name" value="Condensation"/>
    <property type="match status" value="5"/>
</dbReference>
<dbReference type="InterPro" id="IPR010060">
    <property type="entry name" value="NRPS_synth"/>
</dbReference>
<dbReference type="FunFam" id="3.30.300.30:FF:000010">
    <property type="entry name" value="Enterobactin synthetase component F"/>
    <property type="match status" value="3"/>
</dbReference>
<dbReference type="SUPFAM" id="SSF56801">
    <property type="entry name" value="Acetyl-CoA synthetase-like"/>
    <property type="match status" value="4"/>
</dbReference>
<dbReference type="InterPro" id="IPR023213">
    <property type="entry name" value="CAT-like_dom_sf"/>
</dbReference>
<feature type="region of interest" description="Disordered" evidence="7">
    <location>
        <begin position="3772"/>
        <end position="3792"/>
    </location>
</feature>
<dbReference type="CDD" id="cd12116">
    <property type="entry name" value="A_NRPS_Ta1_like"/>
    <property type="match status" value="1"/>
</dbReference>
<dbReference type="Proteomes" id="UP000281594">
    <property type="component" value="Unassembled WGS sequence"/>
</dbReference>
<dbReference type="FunFam" id="3.40.50.980:FF:000001">
    <property type="entry name" value="Non-ribosomal peptide synthetase"/>
    <property type="match status" value="4"/>
</dbReference>
<dbReference type="Gene3D" id="3.40.50.1820">
    <property type="entry name" value="alpha/beta hydrolase"/>
    <property type="match status" value="1"/>
</dbReference>
<dbReference type="Gene3D" id="3.30.559.10">
    <property type="entry name" value="Chloramphenicol acetyltransferase-like domain"/>
    <property type="match status" value="5"/>
</dbReference>
<dbReference type="InterPro" id="IPR020806">
    <property type="entry name" value="PKS_PP-bd"/>
</dbReference>
<dbReference type="NCBIfam" id="NF003417">
    <property type="entry name" value="PRK04813.1"/>
    <property type="match status" value="5"/>
</dbReference>
<dbReference type="GO" id="GO:0005829">
    <property type="term" value="C:cytosol"/>
    <property type="evidence" value="ECO:0007669"/>
    <property type="project" value="TreeGrafter"/>
</dbReference>
<dbReference type="SUPFAM" id="SSF53474">
    <property type="entry name" value="alpha/beta-Hydrolases"/>
    <property type="match status" value="1"/>
</dbReference>
<evidence type="ECO:0000256" key="2">
    <source>
        <dbReference type="ARBA" id="ARBA00006432"/>
    </source>
</evidence>
<dbReference type="FunFam" id="3.40.50.12780:FF:000012">
    <property type="entry name" value="Non-ribosomal peptide synthetase"/>
    <property type="match status" value="4"/>
</dbReference>
<dbReference type="PROSITE" id="PS00455">
    <property type="entry name" value="AMP_BINDING"/>
    <property type="match status" value="2"/>
</dbReference>
<dbReference type="CDD" id="cd19540">
    <property type="entry name" value="LCL_NRPS-like"/>
    <property type="match status" value="1"/>
</dbReference>
<dbReference type="Gene3D" id="3.40.50.980">
    <property type="match status" value="8"/>
</dbReference>
<name>A0A3L8R3W5_STRRN</name>
<feature type="region of interest" description="Disordered" evidence="7">
    <location>
        <begin position="1038"/>
        <end position="1066"/>
    </location>
</feature>
<dbReference type="InterPro" id="IPR009081">
    <property type="entry name" value="PP-bd_ACP"/>
</dbReference>
<dbReference type="FunFam" id="3.40.50.980:FF:000002">
    <property type="entry name" value="Enterobactin synthetase component F"/>
    <property type="match status" value="1"/>
</dbReference>
<feature type="compositionally biased region" description="Basic and acidic residues" evidence="7">
    <location>
        <begin position="1998"/>
        <end position="2010"/>
    </location>
</feature>
<dbReference type="CDD" id="cd19543">
    <property type="entry name" value="DCL_NRPS"/>
    <property type="match status" value="3"/>
</dbReference>
<dbReference type="FunFam" id="1.10.1200.10:FF:000016">
    <property type="entry name" value="Non-ribosomal peptide synthase"/>
    <property type="match status" value="1"/>
</dbReference>
<evidence type="ECO:0000259" key="8">
    <source>
        <dbReference type="PROSITE" id="PS50075"/>
    </source>
</evidence>
<dbReference type="GO" id="GO:0031177">
    <property type="term" value="F:phosphopantetheine binding"/>
    <property type="evidence" value="ECO:0007669"/>
    <property type="project" value="InterPro"/>
</dbReference>
<gene>
    <name evidence="9" type="ORF">D3C57_133815</name>
</gene>
<dbReference type="NCBIfam" id="TIGR01720">
    <property type="entry name" value="NRPS-para261"/>
    <property type="match status" value="1"/>
</dbReference>
<dbReference type="RefSeq" id="WP_121825644.1">
    <property type="nucleotide sequence ID" value="NZ_QYCY01000002.1"/>
</dbReference>
<dbReference type="SUPFAM" id="SSF53335">
    <property type="entry name" value="S-adenosyl-L-methionine-dependent methyltransferases"/>
    <property type="match status" value="1"/>
</dbReference>
<dbReference type="InterPro" id="IPR045851">
    <property type="entry name" value="AMP-bd_C_sf"/>
</dbReference>
<keyword evidence="3" id="KW-0596">Phosphopantetheine</keyword>
<comment type="cofactor">
    <cofactor evidence="1">
        <name>pantetheine 4'-phosphate</name>
        <dbReference type="ChEBI" id="CHEBI:47942"/>
    </cofactor>
</comment>
<evidence type="ECO:0000256" key="7">
    <source>
        <dbReference type="SAM" id="MobiDB-lite"/>
    </source>
</evidence>
<dbReference type="InterPro" id="IPR020845">
    <property type="entry name" value="AMP-binding_CS"/>
</dbReference>
<feature type="region of interest" description="Disordered" evidence="7">
    <location>
        <begin position="1988"/>
        <end position="2033"/>
    </location>
</feature>
<sequence length="5520" mass="594277">MVRSRIEELLPLTPLQEGLLFHAVYDDGAPDVYMVQLVFDLDGPVDAQRLRSAAQAIVDRHMSLRAGFMTRGVPRPVQAIARRVRVPWREEDLRGLAEVEARDVFERWLAEDRADRFDLARPPLLRFALFRFGEDRFRLVMTNHHILLDGWSTQLLMRELSTLYHQEPEAPASTLAPAVPWREYLAWYGSRDRGAGVAAWCGVLTGVEESSVLGPVVSGGGGVVPGEVWCEVGEGLTGRLVERGRGLGLTLNTLVQGAWGILLGRLIGREDVVFGATVAVRPVELAGAESLVGLCINTVPVRVRAGAGVRVLGLLSGLQEAQARLSEHQFVGLPEIQAAVGAGARFDTVVIYENYPVAPGAAGDDAVRFRASDGRDATHYTLALTVIPGERLQVRWGYRPDVFDRDAVEVIAARFVRVLEAIAADPGCLVGRIDVLTGEERELLETWSEDTSGDDGAGHGLLPGLFEGWVRRDRGAVAVVCEGCEVSYGEVNERANRLARVLVGLGVGPESRVGLVVSRSVEMVVALLAVVKAGGAYVPIDPRYPASRIAFMLGDARPEVVLATAETAERVPAADGLRLLVLDDQHTQQRLAQASATDLTDADRIGSLDSRHPAYVIYTSGSTGVPKGVVVSRGAVEGFLAAVGERVSLGVGDRLLAVTTVSFDIAALEVFLPLVCGAGVVVASDAEVGDPVALSGLVRRWRVSVMQATPTLWQAIASQAPEMLRELRVLAGGEALPTQLAQRLGELGSRVINLYGPTECTIWSTTATLDPADQGVPPLGRPLSNTSLYVLDGGLGLVPSGVVGELYVAGAGLARGYAGRAGLTAGRFVACPFAGSGGRMYRTGDLVRWRADGRLEFVGRVDDQVKVRGFRIELGEVEAALASHAQVARAAVMVREDRPGDRRLIGYAVPTAGSRPVATELREFLTGALPEHMVPSAVVVLEQLPLTANGKLDRKALPAPDYTPAPGRAPATPTEELLCGLFAQVLGLADVPADADFFALGGDSIMSIQLVGRARRAGLVFTPREVFQHKTPAALAATARVPESPAVATQSTDTADSTSPPRPLISLSRSDQETIEARIPQHGEVLPLAAGQEGLLFHAVYDDAAPDVYMVQLVFDLDGSVDATRLRAAAEGLLRRYPHVGAGFVHEGVSVPVQVVPGEVRVPWREEDLRGLGEVAAQGVFERWLTEDRADRFDLTRPPLLRFALFRFGAEHFRLVMTNHHILLDGWSTPLVVRDLFTLYERPGQESALPRPTPYRDYLAWYGSRDRDAALEAWRNALAGVEDPTLLTPADPGRQAVAPQDVSQSLSQSLTASLTERAREAGLTLNTLIQGAWGILLARMTGRDDVVFGTTVAVRPPEIPGVESMVGLFVNTVPLRLRLLAGESLAALLTRLQDEQSRLLDHQFLSLTDIQQSAYAGSGPLFDTATVFENYPVDGAVSGRTDSTLKTTAIAAHDATHYPLALMVIPGERLQVRWGYRPDVFDQQAVEAIAARFVRVLEAIVADPACLVGRIDVLTGVEREQLTHWGGGAPGAEDTSHGLLPRLFEERVRRDRDAAAVVCEGREVSYGEVNERANRLARALVGLGVGPESRVGLVVPRSVKMVVALLAVMKAGGAYVPIDPRYPVNRIAFMLDDAEPDVVLATRETADRIPQRETTRLLVLDDDRVQQLMAQASAADLTDRDRTSPLDPRHPAYAIYTSGSTGTPKGVVVTHQSLLNNLRWRVEAFGWGAEDRFLMRTPLSFDVSAWEAFCPLLVGGAIVLAHPDKHADPGYLLEAVRRHQVTVVHTVPSLLQHLLEWHGVADDCGSLRDVVCGGEAMSAAVRDTFHATLPGVRLYNSYGPSETTIDISGHPCEPGEEGPPPIGTPIQDTRLYVLDGGLGWAPPGVVGELYVAGAGLARGYAGRAGLTAERFVACPFAGSGGRMYRTGDLVRWRPDGRLEFVGRVDDQVKVRGFRIEQGEVEAALASHPWVARAAVVVREDRPGDRRLIGYAVPARRTTSRDDTPWDDTSRNDTSQNHSPQNGPSRNEESTARHADEHISHWKSFYESLYGDRPATTLQEDPTGASTGDAAEDFIGWDSSYDGRPIPLDEMREWLTATVDRISALAPRRVLEIGVGTGLLLRRLAPRCDSYWATDFSSAVIDVLRDQIDRDPDLAARVELSSQPADVFTGLPAGHFDSVIINSVIQYFPGIDYLVSVISGAMRLLTPGGSLFLGDVRNLRLLRCFAMAAGLGRFGGELSGTDLRKAIEQTISLERELLIDPAFFSALQATVPDIAAVDIRIKRGKSRNELTRYRYDVVLHKAPIAAVRADDSAPTATWGTDVHRTEEVAALLSRRHDRLWVRDLPNARLMDDLAAVRQFRDGTAPETSRQTVDAETAVGADTGKPDTTETPGTTETADTTETPDATSTPDATPRTPDVETLHELAARHGYRAHLTWSEEPERLDALFLLGAEGPDQPVVDLSVAAAQASARPLTDYANEPGAGPEADSLLPALQAHLRSTLPEHMVPSIVMAIDELPLTPNGKLDRKALPAPEFTAGTGRAPRTPRERALCGLFAEVLGLAEVAVDDDFFALGGHSLLAMRLIGRIRAETGTELSVRTLFQAPTVAQLIPRLGDGTNPEATRRPSLSPMPRPERIPLSYAQWRLWFMQEIQGPRSATYTVVSAQRITGPLDREALADALRDVVVRHEALRTLYPKDDQGQPWQHVLDADTARTWLPISVSDADPKDLDALLAAEAGRGFEDLATELPLRAGIYPTADQEHVLLLVLHHIAADGWSMGPLFNDLARAYTDRTQGRAPQWQPLPVQYADYAIWQRRVLGEEDTPDSLMSRQLAHWKQALAGLPAELDLPTDRSRPTVASHRGGTVDLDIPAVLHQRLADVAHAHDVSVFMVVQAGLAVLLTRLGAGHDIPIGTPYAGRGEEAVNDLVGFFVNTLVLRVDTSGDPDITTLLRRVRDADLAAYDHQDVPFERLVDLLNPDRSLARHPLFQVMLGFQNTHHSGPALPGLPSEPLWVEMDTAKFDLSFMLAETRADGDGPAGIHGTLEYATDLFDRESAESLAARFVRVLEAIAADPGCSVGRVDVLTGEERDQLTRWGGGDPGAADAGVDVLPGLFEEWVRRDRDSVAVVCDGREASYGEVNEGANRLARVLVELGVGPESRVGLVVPRSVEMVVALVAVVKAGGAYVPIDPRYPVNRIAFMLDDAEPEVVLATRDTADRIPECETARLLVLDDDHTQQFLAQASAADLTDRDRTSPLDPRHPAYAIYTSGSTGAPKGVLVTHTNVVRLLEAIARSYHYGPDDVWTMFHSYAFDFSVWEIWGALLSGGRLIVVDREVTRSPADFLELLVRENVSVLSQTPSALYQLIAAEAERGGPRAGTALRHVVLGGEALDPTRLADWYARHHEDAPVVVNMYGITETTVHVTHQPIDRELTGPGARSLIGRPLPHLHTHVLDEGLELVPPGVVGELYVAGVGLARGYAGRAGLTAGRFVACPFAGSGGRMYRTGDLVRWRADGRLEFVGRVDDQVKVRGFRIELGEVEAGLASHPQVARAAVMVREDRPGDRRLIGYAVPTTGSRPVATELREFLTGALPEHMVPSAVVVLEQLPLTANGKLDRKALPAPDYTPAPGRAPATPTEELLCGLFAQVLGLADVPADADFFALGGDSIMSIQLVSRARRAGLVFTPREVFQHKTPAALAATATRTAEAPAVEDNGVGTLPMTPIMHWLREREGATTGYHQSVLLEVPPTLTLDRLIPSVQAVIDHHDALRLRLRIADGDGTTDGGRPGGGTTGGGGTDAWRLEITPPGSIAAADLVRRTAVIGGGEADLRAAVAAESAAGQARLDPHSGTVLQVVWLDAGERRPGRLLLLAHHLVMDGVSWRVLLPDLIAAYEAIEAARPPALQPVGTSFRRWARLLADQAVDPAREDELDMWTRMTGDPGLTVATDALDPARDDVRSLRSLTVVLDPARTEPLLTTVPAAYHAGVDDVLLTALVLAAAHCYGTAEATALLVNVEGHGREDIAEALDLTRTIGWFTSMYPVRLDAGPIDWTDVATGAANLSGALKRVKEQLRVPDHGIGYGLLRYLNPHTGPRLAALNTPHIGFNYLGRYTGSGSANWPYAKESTALGGGSDPDLALTHCLDINALTEDTPDGPRLTATWAWAGHLMTEAEVSRFAEAWRTAVDGLIAHLRHPTSGGHTPSDLPLVPLDQAGIEHVETLVPEADDILPLTPLQEGLLFHAVYDDAAPDVYMVQLVFDLEGSVDATRLRAAAEGLLRRYPHVGAGFVHEGVSVPVQVVPGGVRVPWREEDLRGLGEAEARDAFERWLAEDRVDRFDLTRPPLLRFALFRLGADRFRLVMTNHHILLDGWSTPLVVRDLFTLYERPGQESALPRPTPYREYLAWYGSRDRGAGVAAWCGVLAGVMEASVLGPVVSGGGGVVPGEVWCEVGEGLTGRLVERGRGLGLTLNTLVQGAWGVVLGRLLGREDVVFGATVAVRPVELAGAESLVGLCINTVPVRVRAGAGVRVLGLLSGLQEAQARLSEHQFVGLPEIQAAVGAGARFDTVVIFENYPVAPDAASGALGDSGVTVRAGGGRDATHYTLALTVIPGERLQVRWGYRPDVFDRDAVEVIAARFVRVLEAIAADPGCLVGRIDVLSGEERGQLTRWGGDGPDAMGEGAVDVLPGLFEGWVRRDRGAVAVVCEGCEVSYGEVNERANRLARVLVGLGVGPESRVGLVVSRSVEMVVALLAVVKAGGAYVPIDPRYPASRIAFMLGDARPEVVLATAETAERVPAADGLRLLVLDDQHTQQRLAQASATDLTDADRIGSLDSRHPAYVIYTSGSTGVPKGVVVSRGAVEGFLAAVGERVSLGVGDRLLAVTTVSFDIAALEVFLPLVCGAGVVVASDAEVGDPVALSGLVRRWRVSVMQATPTLWQAIASQAPEMLRELRVLAGGEALPAGLARRLGELGSGVVNLYGPTECTIWSTTATLDPADQGVPPLGRPLSNTSLYVLDGGLGLVPSGVVGELYVAGAGLARGYAGRAGLTAGRFVACPFAGSGGRMYRTGDLVRWRADGRLEFVGRVDDQVKVRGFRIELGEVEAALASHPQVARAAVVLREDRPGDRRLTGYAVPAAGPGPSPEASELREFLTKVLPEHMVPTAVVVLKNLPLTANGKLDRKALPAPDYTPAPGRAPATPTEELLCGLFAQVLGLPHVPADADFFALGGHSLLAMRLMGRLRADTGARLGMQALFQAPSPARLARLLDDGESSHDFDTVLAIRSEPDAPKLFCVHPASGIGWAYQALAGHAVGGFSLYALQARGLDVSREAAASVDEMADDYVATMRSIQPSGPYNLLGWSFGGLVAHAMAARLEAMGERVDRLFLLDAYPIERQSTEPLWCPSRREVVEDLLRVARNQYDPVADDELWRPPALETEVSEEHVDGIYRAYQTNLDMMARHTPPVLKGDIILVRAAIPESDARTGDPLDWRRYAEGDIKIVDIECTHSEMLDTAAANEIGTVVARDVGAREA</sequence>
<feature type="domain" description="Carrier" evidence="8">
    <location>
        <begin position="2540"/>
        <end position="2615"/>
    </location>
</feature>
<dbReference type="SMART" id="SM00824">
    <property type="entry name" value="PKS_TE"/>
    <property type="match status" value="1"/>
</dbReference>
<dbReference type="GO" id="GO:0043041">
    <property type="term" value="P:amino acid activation for nonribosomal peptide biosynthetic process"/>
    <property type="evidence" value="ECO:0007669"/>
    <property type="project" value="TreeGrafter"/>
</dbReference>
<feature type="domain" description="Carrier" evidence="8">
    <location>
        <begin position="969"/>
        <end position="1043"/>
    </location>
</feature>
<dbReference type="InterPro" id="IPR013217">
    <property type="entry name" value="Methyltransf_12"/>
</dbReference>
<proteinExistence type="inferred from homology"/>
<feature type="region of interest" description="Disordered" evidence="7">
    <location>
        <begin position="2360"/>
        <end position="2416"/>
    </location>
</feature>
<dbReference type="Gene3D" id="3.30.300.30">
    <property type="match status" value="5"/>
</dbReference>
<dbReference type="GO" id="GO:0003824">
    <property type="term" value="F:catalytic activity"/>
    <property type="evidence" value="ECO:0007669"/>
    <property type="project" value="InterPro"/>
</dbReference>
<keyword evidence="5" id="KW-0677">Repeat</keyword>
<dbReference type="InterPro" id="IPR001031">
    <property type="entry name" value="Thioesterase"/>
</dbReference>
<dbReference type="GO" id="GO:0017000">
    <property type="term" value="P:antibiotic biosynthetic process"/>
    <property type="evidence" value="ECO:0007669"/>
    <property type="project" value="UniProtKB-KW"/>
</dbReference>
<feature type="domain" description="Carrier" evidence="8">
    <location>
        <begin position="5185"/>
        <end position="5260"/>
    </location>
</feature>
<dbReference type="GO" id="GO:0009403">
    <property type="term" value="P:toxin biosynthetic process"/>
    <property type="evidence" value="ECO:0007669"/>
    <property type="project" value="UniProtKB-ARBA"/>
</dbReference>
<accession>A0A3L8R3W5</accession>
<comment type="caution">
    <text evidence="9">The sequence shown here is derived from an EMBL/GenBank/DDBJ whole genome shotgun (WGS) entry which is preliminary data.</text>
</comment>
<feature type="compositionally biased region" description="Low complexity" evidence="7">
    <location>
        <begin position="1048"/>
        <end position="1066"/>
    </location>
</feature>
<dbReference type="SUPFAM" id="SSF47336">
    <property type="entry name" value="ACP-like"/>
    <property type="match status" value="4"/>
</dbReference>
<dbReference type="InterPro" id="IPR020802">
    <property type="entry name" value="TesA-like"/>
</dbReference>
<dbReference type="InterPro" id="IPR001242">
    <property type="entry name" value="Condensation_dom"/>
</dbReference>
<dbReference type="PANTHER" id="PTHR45527:SF1">
    <property type="entry name" value="FATTY ACID SYNTHASE"/>
    <property type="match status" value="1"/>
</dbReference>
<feature type="domain" description="Carrier" evidence="8">
    <location>
        <begin position="3626"/>
        <end position="3700"/>
    </location>
</feature>
<dbReference type="InterPro" id="IPR029063">
    <property type="entry name" value="SAM-dependent_MTases_sf"/>
</dbReference>
<evidence type="ECO:0000256" key="6">
    <source>
        <dbReference type="ARBA" id="ARBA00023194"/>
    </source>
</evidence>
<dbReference type="InterPro" id="IPR025110">
    <property type="entry name" value="AMP-bd_C"/>
</dbReference>
<dbReference type="NCBIfam" id="TIGR01733">
    <property type="entry name" value="AA-adenyl-dom"/>
    <property type="match status" value="4"/>
</dbReference>
<feature type="compositionally biased region" description="Polar residues" evidence="7">
    <location>
        <begin position="2011"/>
        <end position="2024"/>
    </location>
</feature>
<dbReference type="InterPro" id="IPR036736">
    <property type="entry name" value="ACP-like_sf"/>
</dbReference>
<dbReference type="Pfam" id="PF00550">
    <property type="entry name" value="PP-binding"/>
    <property type="match status" value="4"/>
</dbReference>
<dbReference type="Pfam" id="PF13193">
    <property type="entry name" value="AMP-binding_C"/>
    <property type="match status" value="3"/>
</dbReference>